<proteinExistence type="predicted"/>
<accession>A0A9W8EB25</accession>
<dbReference type="OrthoDB" id="2123049at2759"/>
<dbReference type="InterPro" id="IPR028994">
    <property type="entry name" value="Integrin_alpha_N"/>
</dbReference>
<sequence length="292" mass="31528">MHLVSREQVGSGTRTVIQCVTTQHAPEMVSAGSAATSVNQQAILVGDTDGNVSHMYPYQLNWKINLGAQVQQLLAQYPLHTRKDLTDATLATLTSNQAGPIQGMVSATIPPLPATSPNSQSQLATTTYTFVITWLPLVFVLVQQTLVMVIPLSAQPTTLCTGRFVSSHQPIAPSEAPAHQPVSYDNVLVGCSDGSVYLLDSMAAKPWFSCPYALTQMVAVPRDDDSTDWVVCTGHNQNLYIYHDRACVQTHRLNDWPMDLAVGDIDGDGRPELLVLQGTATLIAYSLVPGRG</sequence>
<protein>
    <submittedName>
        <fullName evidence="1">Uncharacterized protein</fullName>
    </submittedName>
</protein>
<name>A0A9W8EB25_9FUNG</name>
<gene>
    <name evidence="1" type="ORF">H4R34_004524</name>
</gene>
<organism evidence="1 2">
    <name type="scientific">Dimargaris verticillata</name>
    <dbReference type="NCBI Taxonomy" id="2761393"/>
    <lineage>
        <taxon>Eukaryota</taxon>
        <taxon>Fungi</taxon>
        <taxon>Fungi incertae sedis</taxon>
        <taxon>Zoopagomycota</taxon>
        <taxon>Kickxellomycotina</taxon>
        <taxon>Dimargaritomycetes</taxon>
        <taxon>Dimargaritales</taxon>
        <taxon>Dimargaritaceae</taxon>
        <taxon>Dimargaris</taxon>
    </lineage>
</organism>
<dbReference type="EMBL" id="JANBQB010000587">
    <property type="protein sequence ID" value="KAJ1974947.1"/>
    <property type="molecule type" value="Genomic_DNA"/>
</dbReference>
<evidence type="ECO:0000313" key="1">
    <source>
        <dbReference type="EMBL" id="KAJ1974947.1"/>
    </source>
</evidence>
<reference evidence="1" key="1">
    <citation type="submission" date="2022-07" db="EMBL/GenBank/DDBJ databases">
        <title>Phylogenomic reconstructions and comparative analyses of Kickxellomycotina fungi.</title>
        <authorList>
            <person name="Reynolds N.K."/>
            <person name="Stajich J.E."/>
            <person name="Barry K."/>
            <person name="Grigoriev I.V."/>
            <person name="Crous P."/>
            <person name="Smith M.E."/>
        </authorList>
    </citation>
    <scope>NUCLEOTIDE SEQUENCE</scope>
    <source>
        <strain evidence="1">RSA 567</strain>
    </source>
</reference>
<dbReference type="Proteomes" id="UP001151582">
    <property type="component" value="Unassembled WGS sequence"/>
</dbReference>
<keyword evidence="2" id="KW-1185">Reference proteome</keyword>
<evidence type="ECO:0000313" key="2">
    <source>
        <dbReference type="Proteomes" id="UP001151582"/>
    </source>
</evidence>
<dbReference type="SUPFAM" id="SSF69318">
    <property type="entry name" value="Integrin alpha N-terminal domain"/>
    <property type="match status" value="1"/>
</dbReference>
<comment type="caution">
    <text evidence="1">The sequence shown here is derived from an EMBL/GenBank/DDBJ whole genome shotgun (WGS) entry which is preliminary data.</text>
</comment>
<dbReference type="AlphaFoldDB" id="A0A9W8EB25"/>